<dbReference type="AlphaFoldDB" id="A0A2N5Y201"/>
<dbReference type="InterPro" id="IPR013740">
    <property type="entry name" value="Redoxin"/>
</dbReference>
<dbReference type="Gene3D" id="3.40.30.10">
    <property type="entry name" value="Glutaredoxin"/>
    <property type="match status" value="1"/>
</dbReference>
<reference evidence="4" key="1">
    <citation type="submission" date="2017-11" db="EMBL/GenBank/DDBJ databases">
        <title>The draft genome sequence of Chromatocurvus sp. F02.</title>
        <authorList>
            <person name="Du Z.-J."/>
            <person name="Chang Y.-Q."/>
        </authorList>
    </citation>
    <scope>NUCLEOTIDE SEQUENCE [LARGE SCALE GENOMIC DNA]</scope>
    <source>
        <strain evidence="4">F02</strain>
    </source>
</reference>
<evidence type="ECO:0000256" key="1">
    <source>
        <dbReference type="SAM" id="Phobius"/>
    </source>
</evidence>
<dbReference type="Proteomes" id="UP000234845">
    <property type="component" value="Unassembled WGS sequence"/>
</dbReference>
<dbReference type="GO" id="GO:0016491">
    <property type="term" value="F:oxidoreductase activity"/>
    <property type="evidence" value="ECO:0007669"/>
    <property type="project" value="InterPro"/>
</dbReference>
<sequence>MELLIVSNIVLWIGFVAMVLVNLALARQIGVLYERVAPAGALMLNQKLRVGAPAPELAVATIDGKVATLGGKGDKKSRLLFFLSPDCPICNELTPALKSAARAEANWVDVTLVSDGDEQDHVGYIKRKELDGFPYVVSELVGKTYGVSKLPYGVLIDEHGVIASMGIINSREHLDSLFEAKEHKVASIQEYMSKREAVQYVEANQVEADKA</sequence>
<keyword evidence="1" id="KW-1133">Transmembrane helix</keyword>
<feature type="transmembrane region" description="Helical" evidence="1">
    <location>
        <begin position="6"/>
        <end position="25"/>
    </location>
</feature>
<feature type="domain" description="Thioredoxin" evidence="2">
    <location>
        <begin position="48"/>
        <end position="186"/>
    </location>
</feature>
<dbReference type="InterPro" id="IPR013766">
    <property type="entry name" value="Thioredoxin_domain"/>
</dbReference>
<evidence type="ECO:0000313" key="3">
    <source>
        <dbReference type="EMBL" id="PLW82417.1"/>
    </source>
</evidence>
<protein>
    <submittedName>
        <fullName evidence="3">Methylamine dehydrogenase</fullName>
    </submittedName>
</protein>
<dbReference type="Pfam" id="PF08534">
    <property type="entry name" value="Redoxin"/>
    <property type="match status" value="1"/>
</dbReference>
<evidence type="ECO:0000259" key="2">
    <source>
        <dbReference type="PROSITE" id="PS51352"/>
    </source>
</evidence>
<proteinExistence type="predicted"/>
<dbReference type="SUPFAM" id="SSF52833">
    <property type="entry name" value="Thioredoxin-like"/>
    <property type="match status" value="1"/>
</dbReference>
<comment type="caution">
    <text evidence="3">The sequence shown here is derived from an EMBL/GenBank/DDBJ whole genome shotgun (WGS) entry which is preliminary data.</text>
</comment>
<dbReference type="OrthoDB" id="462848at2"/>
<organism evidence="3 4">
    <name type="scientific">Kineobactrum sediminis</name>
    <dbReference type="NCBI Taxonomy" id="1905677"/>
    <lineage>
        <taxon>Bacteria</taxon>
        <taxon>Pseudomonadati</taxon>
        <taxon>Pseudomonadota</taxon>
        <taxon>Gammaproteobacteria</taxon>
        <taxon>Cellvibrionales</taxon>
        <taxon>Halieaceae</taxon>
        <taxon>Kineobactrum</taxon>
    </lineage>
</organism>
<keyword evidence="4" id="KW-1185">Reference proteome</keyword>
<name>A0A2N5Y201_9GAMM</name>
<accession>A0A2N5Y201</accession>
<evidence type="ECO:0000313" key="4">
    <source>
        <dbReference type="Proteomes" id="UP000234845"/>
    </source>
</evidence>
<keyword evidence="1" id="KW-0812">Transmembrane</keyword>
<dbReference type="InterPro" id="IPR036249">
    <property type="entry name" value="Thioredoxin-like_sf"/>
</dbReference>
<dbReference type="RefSeq" id="WP_101521669.1">
    <property type="nucleotide sequence ID" value="NZ_PKLZ01000008.1"/>
</dbReference>
<gene>
    <name evidence="3" type="ORF">CWI75_11690</name>
</gene>
<dbReference type="EMBL" id="PKLZ01000008">
    <property type="protein sequence ID" value="PLW82417.1"/>
    <property type="molecule type" value="Genomic_DNA"/>
</dbReference>
<keyword evidence="1" id="KW-0472">Membrane</keyword>
<dbReference type="PROSITE" id="PS51352">
    <property type="entry name" value="THIOREDOXIN_2"/>
    <property type="match status" value="1"/>
</dbReference>